<feature type="non-terminal residue" evidence="1">
    <location>
        <position position="1"/>
    </location>
</feature>
<protein>
    <submittedName>
        <fullName evidence="1">Uncharacterized protein</fullName>
    </submittedName>
</protein>
<name>A0A6J4HSR3_9PROT</name>
<accession>A0A6J4HSR3</accession>
<sequence length="37" mass="4068">CATTAARPRPFCWTGCGWTGRALADSLRQTGWQRALT</sequence>
<organism evidence="1">
    <name type="scientific">uncultured Acetobacteraceae bacterium</name>
    <dbReference type="NCBI Taxonomy" id="169975"/>
    <lineage>
        <taxon>Bacteria</taxon>
        <taxon>Pseudomonadati</taxon>
        <taxon>Pseudomonadota</taxon>
        <taxon>Alphaproteobacteria</taxon>
        <taxon>Acetobacterales</taxon>
        <taxon>Acetobacteraceae</taxon>
        <taxon>environmental samples</taxon>
    </lineage>
</organism>
<evidence type="ECO:0000313" key="1">
    <source>
        <dbReference type="EMBL" id="CAA9232307.1"/>
    </source>
</evidence>
<dbReference type="AlphaFoldDB" id="A0A6J4HSR3"/>
<proteinExistence type="predicted"/>
<feature type="non-terminal residue" evidence="1">
    <location>
        <position position="37"/>
    </location>
</feature>
<reference evidence="1" key="1">
    <citation type="submission" date="2020-02" db="EMBL/GenBank/DDBJ databases">
        <authorList>
            <person name="Meier V. D."/>
        </authorList>
    </citation>
    <scope>NUCLEOTIDE SEQUENCE</scope>
    <source>
        <strain evidence="1">AVDCRST_MAG08</strain>
    </source>
</reference>
<gene>
    <name evidence="1" type="ORF">AVDCRST_MAG08-1177</name>
</gene>
<dbReference type="EMBL" id="CADCTG010000116">
    <property type="protein sequence ID" value="CAA9232307.1"/>
    <property type="molecule type" value="Genomic_DNA"/>
</dbReference>